<dbReference type="Proteomes" id="UP000541444">
    <property type="component" value="Unassembled WGS sequence"/>
</dbReference>
<name>A0A7J7N346_9MAGN</name>
<evidence type="ECO:0000313" key="5">
    <source>
        <dbReference type="Proteomes" id="UP000541444"/>
    </source>
</evidence>
<feature type="transmembrane region" description="Helical" evidence="2">
    <location>
        <begin position="283"/>
        <end position="304"/>
    </location>
</feature>
<keyword evidence="2" id="KW-0472">Membrane</keyword>
<reference evidence="4 5" key="1">
    <citation type="journal article" date="2020" name="IScience">
        <title>Genome Sequencing of the Endangered Kingdonia uniflora (Circaeasteraceae, Ranunculales) Reveals Potential Mechanisms of Evolutionary Specialization.</title>
        <authorList>
            <person name="Sun Y."/>
            <person name="Deng T."/>
            <person name="Zhang A."/>
            <person name="Moore M.J."/>
            <person name="Landis J.B."/>
            <person name="Lin N."/>
            <person name="Zhang H."/>
            <person name="Zhang X."/>
            <person name="Huang J."/>
            <person name="Zhang X."/>
            <person name="Sun H."/>
            <person name="Wang H."/>
        </authorList>
    </citation>
    <scope>NUCLEOTIDE SEQUENCE [LARGE SCALE GENOMIC DNA]</scope>
    <source>
        <strain evidence="4">TB1705</strain>
        <tissue evidence="4">Leaf</tissue>
    </source>
</reference>
<comment type="similarity">
    <text evidence="1">Belongs to the 'GDSL' lipolytic enzyme family.</text>
</comment>
<organism evidence="4 5">
    <name type="scientific">Kingdonia uniflora</name>
    <dbReference type="NCBI Taxonomy" id="39325"/>
    <lineage>
        <taxon>Eukaryota</taxon>
        <taxon>Viridiplantae</taxon>
        <taxon>Streptophyta</taxon>
        <taxon>Embryophyta</taxon>
        <taxon>Tracheophyta</taxon>
        <taxon>Spermatophyta</taxon>
        <taxon>Magnoliopsida</taxon>
        <taxon>Ranunculales</taxon>
        <taxon>Circaeasteraceae</taxon>
        <taxon>Kingdonia</taxon>
    </lineage>
</organism>
<evidence type="ECO:0000256" key="3">
    <source>
        <dbReference type="SAM" id="SignalP"/>
    </source>
</evidence>
<keyword evidence="2" id="KW-1133">Transmembrane helix</keyword>
<keyword evidence="2" id="KW-0812">Transmembrane</keyword>
<dbReference type="PANTHER" id="PTHR22835:SF677">
    <property type="entry name" value="ACETYLAJMALAN ESTERASE-LIKE"/>
    <property type="match status" value="1"/>
</dbReference>
<keyword evidence="5" id="KW-1185">Reference proteome</keyword>
<accession>A0A7J7N346</accession>
<protein>
    <submittedName>
        <fullName evidence="4">Uncharacterized protein</fullName>
    </submittedName>
</protein>
<dbReference type="PANTHER" id="PTHR22835">
    <property type="entry name" value="ZINC FINGER FYVE DOMAIN CONTAINING PROTEIN"/>
    <property type="match status" value="1"/>
</dbReference>
<evidence type="ECO:0000256" key="1">
    <source>
        <dbReference type="ARBA" id="ARBA00008668"/>
    </source>
</evidence>
<evidence type="ECO:0000313" key="4">
    <source>
        <dbReference type="EMBL" id="KAF6161553.1"/>
    </source>
</evidence>
<proteinExistence type="inferred from homology"/>
<dbReference type="AlphaFoldDB" id="A0A7J7N346"/>
<feature type="signal peptide" evidence="3">
    <location>
        <begin position="1"/>
        <end position="23"/>
    </location>
</feature>
<gene>
    <name evidence="4" type="ORF">GIB67_009432</name>
</gene>
<evidence type="ECO:0000256" key="2">
    <source>
        <dbReference type="SAM" id="Phobius"/>
    </source>
</evidence>
<dbReference type="Gene3D" id="3.40.50.1110">
    <property type="entry name" value="SGNH hydrolase"/>
    <property type="match status" value="1"/>
</dbReference>
<feature type="chain" id="PRO_5029908868" evidence="3">
    <location>
        <begin position="24"/>
        <end position="380"/>
    </location>
</feature>
<dbReference type="OrthoDB" id="1600564at2759"/>
<comment type="caution">
    <text evidence="4">The sequence shown here is derived from an EMBL/GenBank/DDBJ whole genome shotgun (WGS) entry which is preliminary data.</text>
</comment>
<keyword evidence="3" id="KW-0732">Signal</keyword>
<dbReference type="EMBL" id="JACGCM010001129">
    <property type="protein sequence ID" value="KAF6161553.1"/>
    <property type="molecule type" value="Genomic_DNA"/>
</dbReference>
<sequence>MASQLLNLFLILNSFFILSASTATNTIVTQDKTCPFESIYQFGDSISDVGNLIRKGPAGAKSYAARLPYGGAFLHGPTGRCSNGLLMIGYIAMALRLPLLNPYQQPFVLKDHGVNFAVAGSTVGAKVCRGDTSSYTAGCIAACFTVMSGKLAVRCVYLRPCATIVKVSLVLMLTSGADYLSSVFECLTSLEKLRGLSYSLAGLRVSRGSIVPRAEYPVGHHDVPTGCGKKVEVTHRIELTALSRVPEGKLAAFFDAFALASSVAAIDIVDFDEMELENVDLDWSISFIGGMAVALVILTVRLIFLDLDWVGGMPNRISLYLLEKGADGSDCEKRLQRALMFVGEIGGNEYNYAFSKENQLKKLVPMFPMSSVQQQMPLKK</sequence>
<dbReference type="InterPro" id="IPR036514">
    <property type="entry name" value="SGNH_hydro_sf"/>
</dbReference>